<dbReference type="InterPro" id="IPR012967">
    <property type="entry name" value="COMT_dimerisation"/>
</dbReference>
<evidence type="ECO:0008006" key="9">
    <source>
        <dbReference type="Google" id="ProtNLM"/>
    </source>
</evidence>
<feature type="compositionally biased region" description="Polar residues" evidence="4">
    <location>
        <begin position="25"/>
        <end position="42"/>
    </location>
</feature>
<evidence type="ECO:0000313" key="8">
    <source>
        <dbReference type="Proteomes" id="UP000287651"/>
    </source>
</evidence>
<evidence type="ECO:0000256" key="1">
    <source>
        <dbReference type="ARBA" id="ARBA00022603"/>
    </source>
</evidence>
<feature type="region of interest" description="Disordered" evidence="4">
    <location>
        <begin position="1"/>
        <end position="42"/>
    </location>
</feature>
<dbReference type="FunFam" id="1.10.10.10:FF:000357">
    <property type="entry name" value="Caffeic acid 3-O-methyltransferase"/>
    <property type="match status" value="1"/>
</dbReference>
<evidence type="ECO:0000256" key="2">
    <source>
        <dbReference type="ARBA" id="ARBA00022679"/>
    </source>
</evidence>
<dbReference type="GO" id="GO:0032259">
    <property type="term" value="P:methylation"/>
    <property type="evidence" value="ECO:0007669"/>
    <property type="project" value="UniProtKB-KW"/>
</dbReference>
<reference evidence="7 8" key="1">
    <citation type="journal article" date="2014" name="Agronomy (Basel)">
        <title>A Draft Genome Sequence for Ensete ventricosum, the Drought-Tolerant Tree Against Hunger.</title>
        <authorList>
            <person name="Harrison J."/>
            <person name="Moore K.A."/>
            <person name="Paszkiewicz K."/>
            <person name="Jones T."/>
            <person name="Grant M."/>
            <person name="Ambacheew D."/>
            <person name="Muzemil S."/>
            <person name="Studholme D.J."/>
        </authorList>
    </citation>
    <scope>NUCLEOTIDE SEQUENCE [LARGE SCALE GENOMIC DNA]</scope>
</reference>
<dbReference type="Pfam" id="PF00891">
    <property type="entry name" value="Methyltransf_2"/>
    <property type="match status" value="1"/>
</dbReference>
<dbReference type="PANTHER" id="PTHR11746">
    <property type="entry name" value="O-METHYLTRANSFERASE"/>
    <property type="match status" value="1"/>
</dbReference>
<feature type="domain" description="O-methyltransferase C-terminal" evidence="5">
    <location>
        <begin position="183"/>
        <end position="384"/>
    </location>
</feature>
<accession>A0A426ZUS6</accession>
<dbReference type="InterPro" id="IPR016461">
    <property type="entry name" value="COMT-like"/>
</dbReference>
<evidence type="ECO:0000256" key="3">
    <source>
        <dbReference type="ARBA" id="ARBA00022691"/>
    </source>
</evidence>
<dbReference type="PIRSF" id="PIRSF005739">
    <property type="entry name" value="O-mtase"/>
    <property type="match status" value="1"/>
</dbReference>
<dbReference type="Pfam" id="PF08100">
    <property type="entry name" value="Dimerisation"/>
    <property type="match status" value="1"/>
</dbReference>
<gene>
    <name evidence="7" type="ORF">B296_00000801</name>
</gene>
<dbReference type="Gene3D" id="1.10.10.10">
    <property type="entry name" value="Winged helix-like DNA-binding domain superfamily/Winged helix DNA-binding domain"/>
    <property type="match status" value="1"/>
</dbReference>
<evidence type="ECO:0000259" key="6">
    <source>
        <dbReference type="Pfam" id="PF08100"/>
    </source>
</evidence>
<evidence type="ECO:0000313" key="7">
    <source>
        <dbReference type="EMBL" id="RRT67729.1"/>
    </source>
</evidence>
<dbReference type="InterPro" id="IPR036390">
    <property type="entry name" value="WH_DNA-bd_sf"/>
</dbReference>
<dbReference type="Proteomes" id="UP000287651">
    <property type="component" value="Unassembled WGS sequence"/>
</dbReference>
<protein>
    <recommendedName>
        <fullName evidence="9">O-methyltransferase domain-containing protein</fullName>
    </recommendedName>
</protein>
<dbReference type="AlphaFoldDB" id="A0A426ZUS6"/>
<dbReference type="InterPro" id="IPR001077">
    <property type="entry name" value="COMT_C"/>
</dbReference>
<dbReference type="GO" id="GO:0008171">
    <property type="term" value="F:O-methyltransferase activity"/>
    <property type="evidence" value="ECO:0007669"/>
    <property type="project" value="InterPro"/>
</dbReference>
<dbReference type="SUPFAM" id="SSF53335">
    <property type="entry name" value="S-adenosyl-L-methionine-dependent methyltransferases"/>
    <property type="match status" value="1"/>
</dbReference>
<feature type="compositionally biased region" description="Basic residues" evidence="4">
    <location>
        <begin position="1"/>
        <end position="12"/>
    </location>
</feature>
<evidence type="ECO:0000259" key="5">
    <source>
        <dbReference type="Pfam" id="PF00891"/>
    </source>
</evidence>
<proteinExistence type="predicted"/>
<dbReference type="InterPro" id="IPR036388">
    <property type="entry name" value="WH-like_DNA-bd_sf"/>
</dbReference>
<keyword evidence="3" id="KW-0949">S-adenosyl-L-methionine</keyword>
<dbReference type="PROSITE" id="PS51683">
    <property type="entry name" value="SAM_OMT_II"/>
    <property type="match status" value="1"/>
</dbReference>
<dbReference type="InterPro" id="IPR029063">
    <property type="entry name" value="SAM-dependent_MTases_sf"/>
</dbReference>
<evidence type="ECO:0000256" key="4">
    <source>
        <dbReference type="SAM" id="MobiDB-lite"/>
    </source>
</evidence>
<name>A0A426ZUS6_ENSVE</name>
<dbReference type="CDD" id="cd02440">
    <property type="entry name" value="AdoMet_MTases"/>
    <property type="match status" value="1"/>
</dbReference>
<keyword evidence="2" id="KW-0808">Transferase</keyword>
<comment type="caution">
    <text evidence="7">The sequence shown here is derived from an EMBL/GenBank/DDBJ whole genome shotgun (WGS) entry which is preliminary data.</text>
</comment>
<sequence>MTSNRYRKRQISKKNESIDRHETGGSPTPNTLTCHTPTPTGNMQAAKDVLQLTAEEEEEARRFAMRLTMGCCLPLTLKVAIELELLETIVKAGPGAMLSPADIAAGLPTANPQATDMVDRILRLLAANGILGWSLEAGGVDGRPTCKYGAAPVCKYLTRNEDGVSMAALTLLVHDKITMESCYYLKDAVLEGGIPFKKAHGITAFEHHGNDPRFNKLFNDSMRNHSTILIKQLLETYRGFDDVKVLVDVGGGTGATLHMITSRHSHVKGINFDLPHVISGAPPYPGVEHISGDMFESVPSGGDAIIMKVTTLLHFDCARILENCWKALPKKGKVILVEYLLPMIPEQNSNSQGIFELDIGMMVHTGGRERTQEELEALANEAGFVGFKATYISTYAWLIEFTK</sequence>
<feature type="domain" description="O-methyltransferase dimerisation" evidence="6">
    <location>
        <begin position="65"/>
        <end position="159"/>
    </location>
</feature>
<organism evidence="7 8">
    <name type="scientific">Ensete ventricosum</name>
    <name type="common">Abyssinian banana</name>
    <name type="synonym">Musa ensete</name>
    <dbReference type="NCBI Taxonomy" id="4639"/>
    <lineage>
        <taxon>Eukaryota</taxon>
        <taxon>Viridiplantae</taxon>
        <taxon>Streptophyta</taxon>
        <taxon>Embryophyta</taxon>
        <taxon>Tracheophyta</taxon>
        <taxon>Spermatophyta</taxon>
        <taxon>Magnoliopsida</taxon>
        <taxon>Liliopsida</taxon>
        <taxon>Zingiberales</taxon>
        <taxon>Musaceae</taxon>
        <taxon>Ensete</taxon>
    </lineage>
</organism>
<dbReference type="SUPFAM" id="SSF46785">
    <property type="entry name" value="Winged helix' DNA-binding domain"/>
    <property type="match status" value="1"/>
</dbReference>
<feature type="compositionally biased region" description="Basic and acidic residues" evidence="4">
    <location>
        <begin position="13"/>
        <end position="23"/>
    </location>
</feature>
<keyword evidence="1" id="KW-0489">Methyltransferase</keyword>
<dbReference type="EMBL" id="AMZH03004932">
    <property type="protein sequence ID" value="RRT67729.1"/>
    <property type="molecule type" value="Genomic_DNA"/>
</dbReference>
<dbReference type="Gene3D" id="3.40.50.150">
    <property type="entry name" value="Vaccinia Virus protein VP39"/>
    <property type="match status" value="1"/>
</dbReference>
<dbReference type="GO" id="GO:0046983">
    <property type="term" value="F:protein dimerization activity"/>
    <property type="evidence" value="ECO:0007669"/>
    <property type="project" value="InterPro"/>
</dbReference>